<dbReference type="AlphaFoldDB" id="A0AAV9AQP7"/>
<dbReference type="EMBL" id="JAUJYN010000007">
    <property type="protein sequence ID" value="KAK1266493.1"/>
    <property type="molecule type" value="Genomic_DNA"/>
</dbReference>
<comment type="subcellular location">
    <subcellularLocation>
        <location evidence="1">Secreted</location>
    </subcellularLocation>
</comment>
<name>A0AAV9AQP7_ACOGR</name>
<dbReference type="PANTHER" id="PTHR33191:SF58">
    <property type="entry name" value="RIPENING-RELATED PROTEIN 1"/>
    <property type="match status" value="1"/>
</dbReference>
<accession>A0AAV9AQP7</accession>
<proteinExistence type="inferred from homology"/>
<reference evidence="5" key="1">
    <citation type="journal article" date="2023" name="Nat. Commun.">
        <title>Diploid and tetraploid genomes of Acorus and the evolution of monocots.</title>
        <authorList>
            <person name="Ma L."/>
            <person name="Liu K.W."/>
            <person name="Li Z."/>
            <person name="Hsiao Y.Y."/>
            <person name="Qi Y."/>
            <person name="Fu T."/>
            <person name="Tang G.D."/>
            <person name="Zhang D."/>
            <person name="Sun W.H."/>
            <person name="Liu D.K."/>
            <person name="Li Y."/>
            <person name="Chen G.Z."/>
            <person name="Liu X.D."/>
            <person name="Liao X.Y."/>
            <person name="Jiang Y.T."/>
            <person name="Yu X."/>
            <person name="Hao Y."/>
            <person name="Huang J."/>
            <person name="Zhao X.W."/>
            <person name="Ke S."/>
            <person name="Chen Y.Y."/>
            <person name="Wu W.L."/>
            <person name="Hsu J.L."/>
            <person name="Lin Y.F."/>
            <person name="Huang M.D."/>
            <person name="Li C.Y."/>
            <person name="Huang L."/>
            <person name="Wang Z.W."/>
            <person name="Zhao X."/>
            <person name="Zhong W.Y."/>
            <person name="Peng D.H."/>
            <person name="Ahmad S."/>
            <person name="Lan S."/>
            <person name="Zhang J.S."/>
            <person name="Tsai W.C."/>
            <person name="Van de Peer Y."/>
            <person name="Liu Z.J."/>
        </authorList>
    </citation>
    <scope>NUCLEOTIDE SEQUENCE</scope>
    <source>
        <strain evidence="5">SCP</strain>
    </source>
</reference>
<protein>
    <submittedName>
        <fullName evidence="5">Uncharacterized protein</fullName>
    </submittedName>
</protein>
<evidence type="ECO:0000256" key="1">
    <source>
        <dbReference type="ARBA" id="ARBA00004613"/>
    </source>
</evidence>
<dbReference type="InterPro" id="IPR039271">
    <property type="entry name" value="Kiwellin-like"/>
</dbReference>
<comment type="similarity">
    <text evidence="2">Belongs to the kiwellin family.</text>
</comment>
<dbReference type="Proteomes" id="UP001179952">
    <property type="component" value="Unassembled WGS sequence"/>
</dbReference>
<evidence type="ECO:0000256" key="3">
    <source>
        <dbReference type="ARBA" id="ARBA00022525"/>
    </source>
</evidence>
<organism evidence="5 6">
    <name type="scientific">Acorus gramineus</name>
    <name type="common">Dwarf sweet flag</name>
    <dbReference type="NCBI Taxonomy" id="55184"/>
    <lineage>
        <taxon>Eukaryota</taxon>
        <taxon>Viridiplantae</taxon>
        <taxon>Streptophyta</taxon>
        <taxon>Embryophyta</taxon>
        <taxon>Tracheophyta</taxon>
        <taxon>Spermatophyta</taxon>
        <taxon>Magnoliopsida</taxon>
        <taxon>Liliopsida</taxon>
        <taxon>Acoraceae</taxon>
        <taxon>Acorus</taxon>
    </lineage>
</organism>
<dbReference type="GO" id="GO:0005576">
    <property type="term" value="C:extracellular region"/>
    <property type="evidence" value="ECO:0007669"/>
    <property type="project" value="UniProtKB-SubCell"/>
</dbReference>
<evidence type="ECO:0000256" key="4">
    <source>
        <dbReference type="ARBA" id="ARBA00022729"/>
    </source>
</evidence>
<sequence>MNPPTPPPIKPPPRCFPFATTRCKWKFYPLYHCSPRITTNFTRASLTYNRLVGPGSVYAGPAKCDGIKYSESELVVSISTGWFSKGSHCGKKILIKSNYGMSVVAKVVSECNSHGGCRRYFQPPCGNNVIEGTLSVYHALNLPVGSVQPVMWSFTNDLP</sequence>
<keyword evidence="3" id="KW-0964">Secreted</keyword>
<dbReference type="SUPFAM" id="SSF50685">
    <property type="entry name" value="Barwin-like endoglucanases"/>
    <property type="match status" value="1"/>
</dbReference>
<evidence type="ECO:0000313" key="6">
    <source>
        <dbReference type="Proteomes" id="UP001179952"/>
    </source>
</evidence>
<keyword evidence="6" id="KW-1185">Reference proteome</keyword>
<dbReference type="Pfam" id="PF24300">
    <property type="entry name" value="KWL1"/>
    <property type="match status" value="1"/>
</dbReference>
<evidence type="ECO:0000256" key="2">
    <source>
        <dbReference type="ARBA" id="ARBA00005592"/>
    </source>
</evidence>
<dbReference type="Gene3D" id="2.40.40.10">
    <property type="entry name" value="RlpA-like domain"/>
    <property type="match status" value="1"/>
</dbReference>
<comment type="caution">
    <text evidence="5">The sequence shown here is derived from an EMBL/GenBank/DDBJ whole genome shotgun (WGS) entry which is preliminary data.</text>
</comment>
<reference evidence="5" key="2">
    <citation type="submission" date="2023-06" db="EMBL/GenBank/DDBJ databases">
        <authorList>
            <person name="Ma L."/>
            <person name="Liu K.-W."/>
            <person name="Li Z."/>
            <person name="Hsiao Y.-Y."/>
            <person name="Qi Y."/>
            <person name="Fu T."/>
            <person name="Tang G."/>
            <person name="Zhang D."/>
            <person name="Sun W.-H."/>
            <person name="Liu D.-K."/>
            <person name="Li Y."/>
            <person name="Chen G.-Z."/>
            <person name="Liu X.-D."/>
            <person name="Liao X.-Y."/>
            <person name="Jiang Y.-T."/>
            <person name="Yu X."/>
            <person name="Hao Y."/>
            <person name="Huang J."/>
            <person name="Zhao X.-W."/>
            <person name="Ke S."/>
            <person name="Chen Y.-Y."/>
            <person name="Wu W.-L."/>
            <person name="Hsu J.-L."/>
            <person name="Lin Y.-F."/>
            <person name="Huang M.-D."/>
            <person name="Li C.-Y."/>
            <person name="Huang L."/>
            <person name="Wang Z.-W."/>
            <person name="Zhao X."/>
            <person name="Zhong W.-Y."/>
            <person name="Peng D.-H."/>
            <person name="Ahmad S."/>
            <person name="Lan S."/>
            <person name="Zhang J.-S."/>
            <person name="Tsai W.-C."/>
            <person name="Van De Peer Y."/>
            <person name="Liu Z.-J."/>
        </authorList>
    </citation>
    <scope>NUCLEOTIDE SEQUENCE</scope>
    <source>
        <strain evidence="5">SCP</strain>
        <tissue evidence="5">Leaves</tissue>
    </source>
</reference>
<dbReference type="InterPro" id="IPR036908">
    <property type="entry name" value="RlpA-like_sf"/>
</dbReference>
<keyword evidence="4" id="KW-0732">Signal</keyword>
<evidence type="ECO:0000313" key="5">
    <source>
        <dbReference type="EMBL" id="KAK1266493.1"/>
    </source>
</evidence>
<dbReference type="PANTHER" id="PTHR33191">
    <property type="entry name" value="RIPENING-RELATED PROTEIN 2-RELATED"/>
    <property type="match status" value="1"/>
</dbReference>
<gene>
    <name evidence="5" type="ORF">QJS04_geneDACA000320</name>
</gene>